<dbReference type="Proteomes" id="UP000324065">
    <property type="component" value="Unassembled WGS sequence"/>
</dbReference>
<comment type="caution">
    <text evidence="2">The sequence shown here is derived from an EMBL/GenBank/DDBJ whole genome shotgun (WGS) entry which is preliminary data.</text>
</comment>
<sequence>MPVRTQNRRRAALAGLLGLTVALGGCLPAAVLSGALIGGVGLYCAGVSEAGKALAREALTGGQRLLACPEPAGAPNPDPEPDQGPR</sequence>
<dbReference type="AlphaFoldDB" id="A0A5M6IEN1"/>
<proteinExistence type="predicted"/>
<reference evidence="2 3" key="1">
    <citation type="submission" date="2019-09" db="EMBL/GenBank/DDBJ databases">
        <title>Genome sequence of Roseospira marina, one of the more divergent members of the non-sulfur purple photosynthetic bacterial family, the Rhodospirillaceae.</title>
        <authorList>
            <person name="Meyer T."/>
            <person name="Kyndt J."/>
        </authorList>
    </citation>
    <scope>NUCLEOTIDE SEQUENCE [LARGE SCALE GENOMIC DNA]</scope>
    <source>
        <strain evidence="2 3">DSM 15113</strain>
    </source>
</reference>
<dbReference type="PROSITE" id="PS51257">
    <property type="entry name" value="PROKAR_LIPOPROTEIN"/>
    <property type="match status" value="1"/>
</dbReference>
<protein>
    <recommendedName>
        <fullName evidence="4">Lipoprotein</fullName>
    </recommendedName>
</protein>
<evidence type="ECO:0000313" key="3">
    <source>
        <dbReference type="Proteomes" id="UP000324065"/>
    </source>
</evidence>
<name>A0A5M6IEN1_9PROT</name>
<organism evidence="2 3">
    <name type="scientific">Roseospira marina</name>
    <dbReference type="NCBI Taxonomy" id="140057"/>
    <lineage>
        <taxon>Bacteria</taxon>
        <taxon>Pseudomonadati</taxon>
        <taxon>Pseudomonadota</taxon>
        <taxon>Alphaproteobacteria</taxon>
        <taxon>Rhodospirillales</taxon>
        <taxon>Rhodospirillaceae</taxon>
        <taxon>Roseospira</taxon>
    </lineage>
</organism>
<evidence type="ECO:0000256" key="1">
    <source>
        <dbReference type="SAM" id="MobiDB-lite"/>
    </source>
</evidence>
<dbReference type="RefSeq" id="WP_150061697.1">
    <property type="nucleotide sequence ID" value="NZ_JACHII010000007.1"/>
</dbReference>
<feature type="region of interest" description="Disordered" evidence="1">
    <location>
        <begin position="66"/>
        <end position="86"/>
    </location>
</feature>
<dbReference type="EMBL" id="VWPJ01000005">
    <property type="protein sequence ID" value="KAA5606175.1"/>
    <property type="molecule type" value="Genomic_DNA"/>
</dbReference>
<feature type="compositionally biased region" description="Pro residues" evidence="1">
    <location>
        <begin position="72"/>
        <end position="86"/>
    </location>
</feature>
<gene>
    <name evidence="2" type="ORF">F1188_07040</name>
</gene>
<dbReference type="OrthoDB" id="9981638at2"/>
<evidence type="ECO:0008006" key="4">
    <source>
        <dbReference type="Google" id="ProtNLM"/>
    </source>
</evidence>
<evidence type="ECO:0000313" key="2">
    <source>
        <dbReference type="EMBL" id="KAA5606175.1"/>
    </source>
</evidence>
<accession>A0A5M6IEN1</accession>
<keyword evidence="3" id="KW-1185">Reference proteome</keyword>